<dbReference type="PANTHER" id="PTHR43238">
    <property type="entry name" value="GDP-L-FUCOSE SYNTHASE"/>
    <property type="match status" value="1"/>
</dbReference>
<reference evidence="3" key="1">
    <citation type="submission" date="2019-02" db="EMBL/GenBank/DDBJ databases">
        <authorList>
            <person name="Gruber-Vodicka R. H."/>
            <person name="Seah K. B. B."/>
        </authorList>
    </citation>
    <scope>NUCLEOTIDE SEQUENCE</scope>
    <source>
        <strain evidence="3">BECK_BY19</strain>
        <strain evidence="2">BECK_BY8</strain>
    </source>
</reference>
<accession>A0A451ASU2</accession>
<dbReference type="InterPro" id="IPR001509">
    <property type="entry name" value="Epimerase_deHydtase"/>
</dbReference>
<dbReference type="InterPro" id="IPR036291">
    <property type="entry name" value="NAD(P)-bd_dom_sf"/>
</dbReference>
<dbReference type="GO" id="GO:0050577">
    <property type="term" value="F:GDP-L-fucose synthase activity"/>
    <property type="evidence" value="ECO:0007669"/>
    <property type="project" value="TreeGrafter"/>
</dbReference>
<sequence length="122" mass="13591">MIWGSGTPKREFLRVDDMAAACAHVMKLPLSAYQAGTQPMLSHINVGAGKDCTIRQLAEIIAGITGFTDRLVFDASRPDGMPRKLVDVSCLKALGWQAKIGLEEGLRDTYRWFENNQAYFRN</sequence>
<organism evidence="3">
    <name type="scientific">Candidatus Kentrum sp. UNK</name>
    <dbReference type="NCBI Taxonomy" id="2126344"/>
    <lineage>
        <taxon>Bacteria</taxon>
        <taxon>Pseudomonadati</taxon>
        <taxon>Pseudomonadota</taxon>
        <taxon>Gammaproteobacteria</taxon>
        <taxon>Candidatus Kentrum</taxon>
    </lineage>
</organism>
<dbReference type="EMBL" id="CAADGD010000010">
    <property type="protein sequence ID" value="VFK69093.1"/>
    <property type="molecule type" value="Genomic_DNA"/>
</dbReference>
<feature type="domain" description="NAD-dependent epimerase/dehydratase" evidence="1">
    <location>
        <begin position="2"/>
        <end position="30"/>
    </location>
</feature>
<protein>
    <submittedName>
        <fullName evidence="3">NAD dependent epimerase/dehydratase family protein</fullName>
    </submittedName>
</protein>
<name>A0A451ASU2_9GAMM</name>
<dbReference type="Gene3D" id="3.40.50.720">
    <property type="entry name" value="NAD(P)-binding Rossmann-like Domain"/>
    <property type="match status" value="1"/>
</dbReference>
<dbReference type="EMBL" id="CAADFZ010000076">
    <property type="protein sequence ID" value="VFK66009.1"/>
    <property type="molecule type" value="Genomic_DNA"/>
</dbReference>
<dbReference type="SUPFAM" id="SSF51735">
    <property type="entry name" value="NAD(P)-binding Rossmann-fold domains"/>
    <property type="match status" value="1"/>
</dbReference>
<dbReference type="Gene3D" id="3.90.25.10">
    <property type="entry name" value="UDP-galactose 4-epimerase, domain 1"/>
    <property type="match status" value="1"/>
</dbReference>
<evidence type="ECO:0000313" key="2">
    <source>
        <dbReference type="EMBL" id="VFK66009.1"/>
    </source>
</evidence>
<dbReference type="AlphaFoldDB" id="A0A451ASU2"/>
<dbReference type="PANTHER" id="PTHR43238:SF1">
    <property type="entry name" value="GDP-L-FUCOSE SYNTHASE"/>
    <property type="match status" value="1"/>
</dbReference>
<evidence type="ECO:0000259" key="1">
    <source>
        <dbReference type="Pfam" id="PF01370"/>
    </source>
</evidence>
<dbReference type="Pfam" id="PF01370">
    <property type="entry name" value="Epimerase"/>
    <property type="match status" value="1"/>
</dbReference>
<proteinExistence type="predicted"/>
<gene>
    <name evidence="2" type="ORF">BECKUNK1418G_GA0071005_10764</name>
    <name evidence="3" type="ORF">BECKUNK1418H_GA0071006_101016</name>
</gene>
<evidence type="ECO:0000313" key="3">
    <source>
        <dbReference type="EMBL" id="VFK69093.1"/>
    </source>
</evidence>